<gene>
    <name evidence="1" type="ORF">BDR25DRAFT_9249</name>
</gene>
<accession>A0ACB6RIT2</accession>
<reference evidence="1" key="1">
    <citation type="journal article" date="2020" name="Stud. Mycol.">
        <title>101 Dothideomycetes genomes: a test case for predicting lifestyles and emergence of pathogens.</title>
        <authorList>
            <person name="Haridas S."/>
            <person name="Albert R."/>
            <person name="Binder M."/>
            <person name="Bloem J."/>
            <person name="Labutti K."/>
            <person name="Salamov A."/>
            <person name="Andreopoulos B."/>
            <person name="Baker S."/>
            <person name="Barry K."/>
            <person name="Bills G."/>
            <person name="Bluhm B."/>
            <person name="Cannon C."/>
            <person name="Castanera R."/>
            <person name="Culley D."/>
            <person name="Daum C."/>
            <person name="Ezra D."/>
            <person name="Gonzalez J."/>
            <person name="Henrissat B."/>
            <person name="Kuo A."/>
            <person name="Liang C."/>
            <person name="Lipzen A."/>
            <person name="Lutzoni F."/>
            <person name="Magnuson J."/>
            <person name="Mondo S."/>
            <person name="Nolan M."/>
            <person name="Ohm R."/>
            <person name="Pangilinan J."/>
            <person name="Park H.-J."/>
            <person name="Ramirez L."/>
            <person name="Alfaro M."/>
            <person name="Sun H."/>
            <person name="Tritt A."/>
            <person name="Yoshinaga Y."/>
            <person name="Zwiers L.-H."/>
            <person name="Turgeon B."/>
            <person name="Goodwin S."/>
            <person name="Spatafora J."/>
            <person name="Crous P."/>
            <person name="Grigoriev I."/>
        </authorList>
    </citation>
    <scope>NUCLEOTIDE SEQUENCE</scope>
    <source>
        <strain evidence="1">ATCC 200398</strain>
    </source>
</reference>
<evidence type="ECO:0000313" key="2">
    <source>
        <dbReference type="Proteomes" id="UP000799755"/>
    </source>
</evidence>
<dbReference type="EMBL" id="MU003492">
    <property type="protein sequence ID" value="KAF2478250.1"/>
    <property type="molecule type" value="Genomic_DNA"/>
</dbReference>
<name>A0ACB6RIT2_9PLEO</name>
<evidence type="ECO:0000313" key="1">
    <source>
        <dbReference type="EMBL" id="KAF2478250.1"/>
    </source>
</evidence>
<dbReference type="Proteomes" id="UP000799755">
    <property type="component" value="Unassembled WGS sequence"/>
</dbReference>
<protein>
    <submittedName>
        <fullName evidence="1">Uncharacterized protein</fullName>
    </submittedName>
</protein>
<keyword evidence="2" id="KW-1185">Reference proteome</keyword>
<proteinExistence type="predicted"/>
<organism evidence="1 2">
    <name type="scientific">Lindgomyces ingoldianus</name>
    <dbReference type="NCBI Taxonomy" id="673940"/>
    <lineage>
        <taxon>Eukaryota</taxon>
        <taxon>Fungi</taxon>
        <taxon>Dikarya</taxon>
        <taxon>Ascomycota</taxon>
        <taxon>Pezizomycotina</taxon>
        <taxon>Dothideomycetes</taxon>
        <taxon>Pleosporomycetidae</taxon>
        <taxon>Pleosporales</taxon>
        <taxon>Lindgomycetaceae</taxon>
        <taxon>Lindgomyces</taxon>
    </lineage>
</organism>
<sequence length="157" mass="17648">MLPIRYYADIEEVSVTLAGSDPMGKVSGGYIRISAYMKKNCTPVSWAVDRYPKRSPDHFDDRERPQGKAPPSGALHLILGYSEVSVCNQNKGESGTFKDATLSGLILEPTRENVDEYRRIGMFTHAWGPGRRNDPDHFPESVDFENEGFERHSVTII</sequence>
<comment type="caution">
    <text evidence="1">The sequence shown here is derived from an EMBL/GenBank/DDBJ whole genome shotgun (WGS) entry which is preliminary data.</text>
</comment>